<dbReference type="PROSITE" id="PS00061">
    <property type="entry name" value="ADH_SHORT"/>
    <property type="match status" value="1"/>
</dbReference>
<dbReference type="Gene3D" id="3.40.50.720">
    <property type="entry name" value="NAD(P)-binding Rossmann-like Domain"/>
    <property type="match status" value="1"/>
</dbReference>
<protein>
    <submittedName>
        <fullName evidence="4">Dioxygenase C576.01c</fullName>
    </submittedName>
</protein>
<dbReference type="SUPFAM" id="SSF51735">
    <property type="entry name" value="NAD(P)-binding Rossmann-fold domains"/>
    <property type="match status" value="1"/>
</dbReference>
<keyword evidence="2" id="KW-0521">NADP</keyword>
<dbReference type="Proteomes" id="UP000465220">
    <property type="component" value="Unassembled WGS sequence"/>
</dbReference>
<keyword evidence="4" id="KW-0223">Dioxygenase</keyword>
<dbReference type="EMBL" id="BLKI01000126">
    <property type="protein sequence ID" value="GFF93896.1"/>
    <property type="molecule type" value="Genomic_DNA"/>
</dbReference>
<evidence type="ECO:0000313" key="5">
    <source>
        <dbReference type="Proteomes" id="UP000465220"/>
    </source>
</evidence>
<dbReference type="Pfam" id="PF00106">
    <property type="entry name" value="adh_short"/>
    <property type="match status" value="1"/>
</dbReference>
<dbReference type="PANTHER" id="PTHR42760:SF122">
    <property type="entry name" value="NAD(P)-BINDING PROTEIN"/>
    <property type="match status" value="1"/>
</dbReference>
<gene>
    <name evidence="4" type="ORF">IFM60648_10236</name>
</gene>
<dbReference type="InterPro" id="IPR036052">
    <property type="entry name" value="TrpB-like_PALP_sf"/>
</dbReference>
<dbReference type="SUPFAM" id="SSF53686">
    <property type="entry name" value="Tryptophan synthase beta subunit-like PLP-dependent enzymes"/>
    <property type="match status" value="1"/>
</dbReference>
<dbReference type="PANTHER" id="PTHR42760">
    <property type="entry name" value="SHORT-CHAIN DEHYDROGENASES/REDUCTASES FAMILY MEMBER"/>
    <property type="match status" value="1"/>
</dbReference>
<dbReference type="InterPro" id="IPR002347">
    <property type="entry name" value="SDR_fam"/>
</dbReference>
<dbReference type="InterPro" id="IPR001926">
    <property type="entry name" value="TrpB-like_PALP"/>
</dbReference>
<dbReference type="PRINTS" id="PR00081">
    <property type="entry name" value="GDHRDH"/>
</dbReference>
<feature type="domain" description="Tryptophan synthase beta chain-like PALP" evidence="3">
    <location>
        <begin position="237"/>
        <end position="302"/>
    </location>
</feature>
<evidence type="ECO:0000313" key="4">
    <source>
        <dbReference type="EMBL" id="GFF93896.1"/>
    </source>
</evidence>
<evidence type="ECO:0000256" key="2">
    <source>
        <dbReference type="ARBA" id="ARBA00022857"/>
    </source>
</evidence>
<reference evidence="4 5" key="1">
    <citation type="submission" date="2020-01" db="EMBL/GenBank/DDBJ databases">
        <title>Draft genome sequence of Aspergillus lentulus IFM 60648.</title>
        <authorList>
            <person name="Takahashi H."/>
            <person name="Yaguchi T."/>
        </authorList>
    </citation>
    <scope>NUCLEOTIDE SEQUENCE [LARGE SCALE GENOMIC DNA]</scope>
    <source>
        <strain evidence="4 5">IFM 60648</strain>
    </source>
</reference>
<dbReference type="Gene3D" id="3.40.50.1100">
    <property type="match status" value="1"/>
</dbReference>
<dbReference type="InterPro" id="IPR036291">
    <property type="entry name" value="NAD(P)-bd_dom_sf"/>
</dbReference>
<keyword evidence="5" id="KW-1185">Reference proteome</keyword>
<comment type="caution">
    <text evidence="4">The sequence shown here is derived from an EMBL/GenBank/DDBJ whole genome shotgun (WGS) entry which is preliminary data.</text>
</comment>
<dbReference type="Pfam" id="PF00291">
    <property type="entry name" value="PALP"/>
    <property type="match status" value="1"/>
</dbReference>
<comment type="similarity">
    <text evidence="1">Belongs to the short-chain dehydrogenases/reductases (SDR) family.</text>
</comment>
<evidence type="ECO:0000259" key="3">
    <source>
        <dbReference type="Pfam" id="PF00291"/>
    </source>
</evidence>
<keyword evidence="4" id="KW-0560">Oxidoreductase</keyword>
<dbReference type="CDD" id="cd05233">
    <property type="entry name" value="SDR_c"/>
    <property type="match status" value="1"/>
</dbReference>
<dbReference type="InterPro" id="IPR020904">
    <property type="entry name" value="Sc_DH/Rdtase_CS"/>
</dbReference>
<sequence length="311" mass="33482">MTDFVQKTHRAPYEEINPRLPNLSQQRRTILITGGSSGIGFAIARAFALADADRVIILGRREAAVTEAVSSLRSELPSSFQGQISGRVCDISDQAHIDDLWDQLARDNVDVDVVVLNAASFSQVKPVLDLGVDTLLADYRVNVLAPYRFAQRLSRQNASKKKYLINVSTIAIHNFDMAPNNLNYGASKNAAALLLQLIARDVPPSDLQIVSFHPGAVLTETARSHGYDENTLPWDDGSFKLRGAMSKLSASSASGKNLITASSGNHGIGAACAAQTLGRDLTVVLPENVVPAKLEKIKSYGAVPSVHRLVA</sequence>
<proteinExistence type="inferred from homology"/>
<dbReference type="GO" id="GO:0051213">
    <property type="term" value="F:dioxygenase activity"/>
    <property type="evidence" value="ECO:0007669"/>
    <property type="project" value="UniProtKB-KW"/>
</dbReference>
<name>A0ABQ1B552_ASPLE</name>
<evidence type="ECO:0000256" key="1">
    <source>
        <dbReference type="ARBA" id="ARBA00006484"/>
    </source>
</evidence>
<organism evidence="4 5">
    <name type="scientific">Aspergillus lentulus</name>
    <dbReference type="NCBI Taxonomy" id="293939"/>
    <lineage>
        <taxon>Eukaryota</taxon>
        <taxon>Fungi</taxon>
        <taxon>Dikarya</taxon>
        <taxon>Ascomycota</taxon>
        <taxon>Pezizomycotina</taxon>
        <taxon>Eurotiomycetes</taxon>
        <taxon>Eurotiomycetidae</taxon>
        <taxon>Eurotiales</taxon>
        <taxon>Aspergillaceae</taxon>
        <taxon>Aspergillus</taxon>
        <taxon>Aspergillus subgen. Fumigati</taxon>
    </lineage>
</organism>
<accession>A0ABQ1B552</accession>